<name>A0ABR3F527_9AGAR</name>
<keyword evidence="2" id="KW-1185">Reference proteome</keyword>
<comment type="caution">
    <text evidence="1">The sequence shown here is derived from an EMBL/GenBank/DDBJ whole genome shotgun (WGS) entry which is preliminary data.</text>
</comment>
<accession>A0ABR3F527</accession>
<proteinExistence type="predicted"/>
<dbReference type="SUPFAM" id="SSF55729">
    <property type="entry name" value="Acyl-CoA N-acyltransferases (Nat)"/>
    <property type="match status" value="1"/>
</dbReference>
<evidence type="ECO:0000313" key="2">
    <source>
        <dbReference type="Proteomes" id="UP001465976"/>
    </source>
</evidence>
<gene>
    <name evidence="1" type="ORF">V5O48_011687</name>
</gene>
<organism evidence="1 2">
    <name type="scientific">Marasmius crinis-equi</name>
    <dbReference type="NCBI Taxonomy" id="585013"/>
    <lineage>
        <taxon>Eukaryota</taxon>
        <taxon>Fungi</taxon>
        <taxon>Dikarya</taxon>
        <taxon>Basidiomycota</taxon>
        <taxon>Agaricomycotina</taxon>
        <taxon>Agaricomycetes</taxon>
        <taxon>Agaricomycetidae</taxon>
        <taxon>Agaricales</taxon>
        <taxon>Marasmiineae</taxon>
        <taxon>Marasmiaceae</taxon>
        <taxon>Marasmius</taxon>
    </lineage>
</organism>
<evidence type="ECO:0008006" key="3">
    <source>
        <dbReference type="Google" id="ProtNLM"/>
    </source>
</evidence>
<evidence type="ECO:0000313" key="1">
    <source>
        <dbReference type="EMBL" id="KAL0570276.1"/>
    </source>
</evidence>
<dbReference type="InterPro" id="IPR016181">
    <property type="entry name" value="Acyl_CoA_acyltransferase"/>
</dbReference>
<protein>
    <recommendedName>
        <fullName evidence="3">N-acetyltransferase domain-containing protein</fullName>
    </recommendedName>
</protein>
<dbReference type="Proteomes" id="UP001465976">
    <property type="component" value="Unassembled WGS sequence"/>
</dbReference>
<dbReference type="EMBL" id="JBAHYK010000963">
    <property type="protein sequence ID" value="KAL0570276.1"/>
    <property type="molecule type" value="Genomic_DNA"/>
</dbReference>
<sequence>MPALTSSTFQVEVFLSASDIPSPVMEALQGRAVDANCILPSIIKALEGNAPSVAGQDSKQFWIVCSSGRDVELVLSCTNNVIDTYPIFIVSLRQLSDGYLRPRIYEMVQKFLTVSPAARVFSIFAPHDVAQIFTQTWYEVTGIKSYPEPYYAAKLSYCTKDTFNNRSLTYNPAWELRPAEAADLPRVADLCRQFASTSEPFTLDEEEAYTEAEYLILSGQVWVHTVSDGRFTDIASIVAFTRNSETNATITKVYTNPDMRGMSQGKKSVALFVAHDNIAASKVYHNVGFVGLAGPSHSGSVAPSWTEVGFDESKVVLGHW</sequence>
<dbReference type="Gene3D" id="3.40.630.30">
    <property type="match status" value="1"/>
</dbReference>
<reference evidence="1 2" key="1">
    <citation type="submission" date="2024-02" db="EMBL/GenBank/DDBJ databases">
        <title>A draft genome for the cacao thread blight pathogen Marasmius crinis-equi.</title>
        <authorList>
            <person name="Cohen S.P."/>
            <person name="Baruah I.K."/>
            <person name="Amoako-Attah I."/>
            <person name="Bukari Y."/>
            <person name="Meinhardt L.W."/>
            <person name="Bailey B.A."/>
        </authorList>
    </citation>
    <scope>NUCLEOTIDE SEQUENCE [LARGE SCALE GENOMIC DNA]</scope>
    <source>
        <strain evidence="1 2">GH-76</strain>
    </source>
</reference>